<accession>A0ACB9AS21</accession>
<dbReference type="EMBL" id="CM042041">
    <property type="protein sequence ID" value="KAI3713039.1"/>
    <property type="molecule type" value="Genomic_DNA"/>
</dbReference>
<organism evidence="1 2">
    <name type="scientific">Smallanthus sonchifolius</name>
    <dbReference type="NCBI Taxonomy" id="185202"/>
    <lineage>
        <taxon>Eukaryota</taxon>
        <taxon>Viridiplantae</taxon>
        <taxon>Streptophyta</taxon>
        <taxon>Embryophyta</taxon>
        <taxon>Tracheophyta</taxon>
        <taxon>Spermatophyta</taxon>
        <taxon>Magnoliopsida</taxon>
        <taxon>eudicotyledons</taxon>
        <taxon>Gunneridae</taxon>
        <taxon>Pentapetalae</taxon>
        <taxon>asterids</taxon>
        <taxon>campanulids</taxon>
        <taxon>Asterales</taxon>
        <taxon>Asteraceae</taxon>
        <taxon>Asteroideae</taxon>
        <taxon>Heliantheae alliance</taxon>
        <taxon>Millerieae</taxon>
        <taxon>Smallanthus</taxon>
    </lineage>
</organism>
<protein>
    <submittedName>
        <fullName evidence="1">Uncharacterized protein</fullName>
    </submittedName>
</protein>
<comment type="caution">
    <text evidence="1">The sequence shown here is derived from an EMBL/GenBank/DDBJ whole genome shotgun (WGS) entry which is preliminary data.</text>
</comment>
<reference evidence="1 2" key="2">
    <citation type="journal article" date="2022" name="Mol. Ecol. Resour.">
        <title>The genomes of chicory, endive, great burdock and yacon provide insights into Asteraceae paleo-polyploidization history and plant inulin production.</title>
        <authorList>
            <person name="Fan W."/>
            <person name="Wang S."/>
            <person name="Wang H."/>
            <person name="Wang A."/>
            <person name="Jiang F."/>
            <person name="Liu H."/>
            <person name="Zhao H."/>
            <person name="Xu D."/>
            <person name="Zhang Y."/>
        </authorList>
    </citation>
    <scope>NUCLEOTIDE SEQUENCE [LARGE SCALE GENOMIC DNA]</scope>
    <source>
        <strain evidence="2">cv. Yunnan</strain>
        <tissue evidence="1">Leaves</tissue>
    </source>
</reference>
<proteinExistence type="predicted"/>
<keyword evidence="2" id="KW-1185">Reference proteome</keyword>
<gene>
    <name evidence="1" type="ORF">L1987_71609</name>
</gene>
<evidence type="ECO:0000313" key="2">
    <source>
        <dbReference type="Proteomes" id="UP001056120"/>
    </source>
</evidence>
<dbReference type="Proteomes" id="UP001056120">
    <property type="component" value="Linkage Group LG24"/>
</dbReference>
<evidence type="ECO:0000313" key="1">
    <source>
        <dbReference type="EMBL" id="KAI3713039.1"/>
    </source>
</evidence>
<name>A0ACB9AS21_9ASTR</name>
<reference evidence="2" key="1">
    <citation type="journal article" date="2022" name="Mol. Ecol. Resour.">
        <title>The genomes of chicory, endive, great burdock and yacon provide insights into Asteraceae palaeo-polyploidization history and plant inulin production.</title>
        <authorList>
            <person name="Fan W."/>
            <person name="Wang S."/>
            <person name="Wang H."/>
            <person name="Wang A."/>
            <person name="Jiang F."/>
            <person name="Liu H."/>
            <person name="Zhao H."/>
            <person name="Xu D."/>
            <person name="Zhang Y."/>
        </authorList>
    </citation>
    <scope>NUCLEOTIDE SEQUENCE [LARGE SCALE GENOMIC DNA]</scope>
    <source>
        <strain evidence="2">cv. Yunnan</strain>
    </source>
</reference>
<sequence>MKTVRPRWFNAFHRRVSGVRPKTRKLQVDEGFGDGFGEGVVVEGGGGGGYGGCGGGGGGCDEGLAGVDEGEEGGDGEKGDGGDEAVEAGGGALFLDVGVEEDELCAAIVDGVLHLYVCLCVCKCVL</sequence>